<dbReference type="InterPro" id="IPR036895">
    <property type="entry name" value="Uracil-DNA_glycosylase-like_sf"/>
</dbReference>
<evidence type="ECO:0008006" key="3">
    <source>
        <dbReference type="Google" id="ProtNLM"/>
    </source>
</evidence>
<accession>A0A2S5A899</accession>
<reference evidence="1 2" key="1">
    <citation type="submission" date="2018-01" db="EMBL/GenBank/DDBJ databases">
        <authorList>
            <person name="Gaut B.S."/>
            <person name="Morton B.R."/>
            <person name="Clegg M.T."/>
            <person name="Duvall M.R."/>
        </authorList>
    </citation>
    <scope>NUCLEOTIDE SEQUENCE [LARGE SCALE GENOMIC DNA]</scope>
    <source>
        <strain evidence="1 2">HR-AV</strain>
    </source>
</reference>
<gene>
    <name evidence="1" type="ORF">C3K47_04080</name>
</gene>
<proteinExistence type="predicted"/>
<dbReference type="Gene3D" id="3.40.470.10">
    <property type="entry name" value="Uracil-DNA glycosylase-like domain"/>
    <property type="match status" value="1"/>
</dbReference>
<keyword evidence="2" id="KW-1185">Reference proteome</keyword>
<organism evidence="1 2">
    <name type="scientific">Solitalea longa</name>
    <dbReference type="NCBI Taxonomy" id="2079460"/>
    <lineage>
        <taxon>Bacteria</taxon>
        <taxon>Pseudomonadati</taxon>
        <taxon>Bacteroidota</taxon>
        <taxon>Sphingobacteriia</taxon>
        <taxon>Sphingobacteriales</taxon>
        <taxon>Sphingobacteriaceae</taxon>
        <taxon>Solitalea</taxon>
    </lineage>
</organism>
<dbReference type="EMBL" id="PQVF01000002">
    <property type="protein sequence ID" value="POY38582.1"/>
    <property type="molecule type" value="Genomic_DNA"/>
</dbReference>
<dbReference type="AlphaFoldDB" id="A0A2S5A899"/>
<evidence type="ECO:0000313" key="2">
    <source>
        <dbReference type="Proteomes" id="UP000236893"/>
    </source>
</evidence>
<dbReference type="SUPFAM" id="SSF52141">
    <property type="entry name" value="Uracil-DNA glycosylase-like"/>
    <property type="match status" value="1"/>
</dbReference>
<sequence length="145" mass="16487">MNPRPQIWTYESERNQFWKLFRAVYNRSLSNKDEKQELFADLKMANTDIILSCSRKNGGNLDSNLINKIYNTDVITAILKENPIEKIFFTGKGVELEFRAKFKELLSVNSHVAIVALPSPSPAYASLSFEKKLEIYKAALPALTG</sequence>
<protein>
    <recommendedName>
        <fullName evidence="3">Uracil-DNA glycosylase-like domain-containing protein</fullName>
    </recommendedName>
</protein>
<dbReference type="Proteomes" id="UP000236893">
    <property type="component" value="Unassembled WGS sequence"/>
</dbReference>
<comment type="caution">
    <text evidence="1">The sequence shown here is derived from an EMBL/GenBank/DDBJ whole genome shotgun (WGS) entry which is preliminary data.</text>
</comment>
<name>A0A2S5A899_9SPHI</name>
<evidence type="ECO:0000313" key="1">
    <source>
        <dbReference type="EMBL" id="POY38582.1"/>
    </source>
</evidence>